<reference evidence="2" key="1">
    <citation type="journal article" date="2022" name="Nat. Commun.">
        <title>Chromosome evolution and the genetic basis of agronomically important traits in greater yam.</title>
        <authorList>
            <person name="Bredeson J.V."/>
            <person name="Lyons J.B."/>
            <person name="Oniyinde I.O."/>
            <person name="Okereke N.R."/>
            <person name="Kolade O."/>
            <person name="Nnabue I."/>
            <person name="Nwadili C.O."/>
            <person name="Hribova E."/>
            <person name="Parker M."/>
            <person name="Nwogha J."/>
            <person name="Shu S."/>
            <person name="Carlson J."/>
            <person name="Kariba R."/>
            <person name="Muthemba S."/>
            <person name="Knop K."/>
            <person name="Barton G.J."/>
            <person name="Sherwood A.V."/>
            <person name="Lopez-Montes A."/>
            <person name="Asiedu R."/>
            <person name="Jamnadass R."/>
            <person name="Muchugi A."/>
            <person name="Goodstein D."/>
            <person name="Egesi C.N."/>
            <person name="Featherston J."/>
            <person name="Asfaw A."/>
            <person name="Simpson G.G."/>
            <person name="Dolezel J."/>
            <person name="Hendre P.S."/>
            <person name="Van Deynze A."/>
            <person name="Kumar P.L."/>
            <person name="Obidiegwu J.E."/>
            <person name="Bhattacharjee R."/>
            <person name="Rokhsar D.S."/>
        </authorList>
    </citation>
    <scope>NUCLEOTIDE SEQUENCE [LARGE SCALE GENOMIC DNA]</scope>
    <source>
        <strain evidence="2">cv. TDa95/00328</strain>
    </source>
</reference>
<dbReference type="Proteomes" id="UP000827976">
    <property type="component" value="Chromosome 12"/>
</dbReference>
<dbReference type="EMBL" id="CM037022">
    <property type="protein sequence ID" value="KAH7667756.1"/>
    <property type="molecule type" value="Genomic_DNA"/>
</dbReference>
<comment type="caution">
    <text evidence="1">The sequence shown here is derived from an EMBL/GenBank/DDBJ whole genome shotgun (WGS) entry which is preliminary data.</text>
</comment>
<gene>
    <name evidence="1" type="ORF">IHE45_12G080400</name>
</gene>
<keyword evidence="2" id="KW-1185">Reference proteome</keyword>
<evidence type="ECO:0000313" key="1">
    <source>
        <dbReference type="EMBL" id="KAH7667756.1"/>
    </source>
</evidence>
<organism evidence="1 2">
    <name type="scientific">Dioscorea alata</name>
    <name type="common">Purple yam</name>
    <dbReference type="NCBI Taxonomy" id="55571"/>
    <lineage>
        <taxon>Eukaryota</taxon>
        <taxon>Viridiplantae</taxon>
        <taxon>Streptophyta</taxon>
        <taxon>Embryophyta</taxon>
        <taxon>Tracheophyta</taxon>
        <taxon>Spermatophyta</taxon>
        <taxon>Magnoliopsida</taxon>
        <taxon>Liliopsida</taxon>
        <taxon>Dioscoreales</taxon>
        <taxon>Dioscoreaceae</taxon>
        <taxon>Dioscorea</taxon>
    </lineage>
</organism>
<accession>A0ACB7V3L3</accession>
<name>A0ACB7V3L3_DIOAL</name>
<protein>
    <submittedName>
        <fullName evidence="1">Uncharacterized protein</fullName>
    </submittedName>
</protein>
<proteinExistence type="predicted"/>
<evidence type="ECO:0000313" key="2">
    <source>
        <dbReference type="Proteomes" id="UP000827976"/>
    </source>
</evidence>
<sequence length="226" mass="25535">MRANILQSKHSGKVKYAEIGEDMVDLLFSFLTFPLGSIVKLLSQDSSLGCMNNLYTSVLTGDSFILKDHKKKLLDPKLPPHFKCNNLLLKVKESSTRSFCIDWCERCYKNSIKCSHRQEKVYVKEINPKSARFDSGNGGGFMKESQRFMLTEKLDIVPVSTSSSVGIVNSLMIPLTKLEMKEITFGEDEALELLRSCLTSKEFSLIPSVQKNPLLVMLKSFFVFLS</sequence>